<dbReference type="InterPro" id="IPR050439">
    <property type="entry name" value="ADAMTS_ADAMTS-like"/>
</dbReference>
<keyword evidence="9" id="KW-0325">Glycoprotein</keyword>
<dbReference type="GO" id="GO:0004222">
    <property type="term" value="F:metalloendopeptidase activity"/>
    <property type="evidence" value="ECO:0007669"/>
    <property type="project" value="InterPro"/>
</dbReference>
<comment type="caution">
    <text evidence="10">Lacks conserved residue(s) required for the propagation of feature annotation.</text>
</comment>
<dbReference type="InterPro" id="IPR010294">
    <property type="entry name" value="ADAMTS_spacer1"/>
</dbReference>
<evidence type="ECO:0000313" key="13">
    <source>
        <dbReference type="Proteomes" id="UP000694844"/>
    </source>
</evidence>
<keyword evidence="2" id="KW-0964">Secreted</keyword>
<dbReference type="AlphaFoldDB" id="A0A8B8A8W8"/>
<evidence type="ECO:0000259" key="12">
    <source>
        <dbReference type="PROSITE" id="PS50215"/>
    </source>
</evidence>
<name>A0A8B8A8W8_CRAVI</name>
<keyword evidence="13" id="KW-1185">Reference proteome</keyword>
<evidence type="ECO:0000256" key="5">
    <source>
        <dbReference type="ARBA" id="ARBA00022801"/>
    </source>
</evidence>
<dbReference type="InterPro" id="IPR001590">
    <property type="entry name" value="Peptidase_M12B"/>
</dbReference>
<evidence type="ECO:0000313" key="14">
    <source>
        <dbReference type="RefSeq" id="XP_022286304.1"/>
    </source>
</evidence>
<dbReference type="PANTHER" id="PTHR13723:SF281">
    <property type="entry name" value="PAPILIN"/>
    <property type="match status" value="1"/>
</dbReference>
<dbReference type="SMART" id="SM00209">
    <property type="entry name" value="TSP1"/>
    <property type="match status" value="1"/>
</dbReference>
<keyword evidence="5" id="KW-0378">Hydrolase</keyword>
<evidence type="ECO:0000256" key="1">
    <source>
        <dbReference type="ARBA" id="ARBA00004613"/>
    </source>
</evidence>
<feature type="binding site" evidence="10">
    <location>
        <position position="350"/>
    </location>
    <ligand>
        <name>Zn(2+)</name>
        <dbReference type="ChEBI" id="CHEBI:29105"/>
        <note>catalytic</note>
    </ligand>
</feature>
<dbReference type="InterPro" id="IPR000742">
    <property type="entry name" value="EGF"/>
</dbReference>
<evidence type="ECO:0000256" key="4">
    <source>
        <dbReference type="ARBA" id="ARBA00022723"/>
    </source>
</evidence>
<keyword evidence="7" id="KW-0482">Metalloprotease</keyword>
<feature type="signal peptide" evidence="11">
    <location>
        <begin position="1"/>
        <end position="22"/>
    </location>
</feature>
<dbReference type="Pfam" id="PF05986">
    <property type="entry name" value="ADAMTS_spacer1"/>
    <property type="match status" value="1"/>
</dbReference>
<feature type="domain" description="Peptidase M12B" evidence="12">
    <location>
        <begin position="215"/>
        <end position="405"/>
    </location>
</feature>
<dbReference type="RefSeq" id="XP_022286304.1">
    <property type="nucleotide sequence ID" value="XM_022430596.1"/>
</dbReference>
<dbReference type="InterPro" id="IPR036383">
    <property type="entry name" value="TSP1_rpt_sf"/>
</dbReference>
<evidence type="ECO:0000256" key="2">
    <source>
        <dbReference type="ARBA" id="ARBA00022525"/>
    </source>
</evidence>
<dbReference type="Gene3D" id="2.20.100.10">
    <property type="entry name" value="Thrombospondin type-1 (TSP1) repeat"/>
    <property type="match status" value="1"/>
</dbReference>
<dbReference type="GO" id="GO:0005576">
    <property type="term" value="C:extracellular region"/>
    <property type="evidence" value="ECO:0007669"/>
    <property type="project" value="UniProtKB-SubCell"/>
</dbReference>
<dbReference type="InterPro" id="IPR000884">
    <property type="entry name" value="TSP1_rpt"/>
</dbReference>
<evidence type="ECO:0000256" key="11">
    <source>
        <dbReference type="SAM" id="SignalP"/>
    </source>
</evidence>
<dbReference type="Pfam" id="PF00090">
    <property type="entry name" value="TSP_1"/>
    <property type="match status" value="1"/>
</dbReference>
<evidence type="ECO:0000256" key="8">
    <source>
        <dbReference type="ARBA" id="ARBA00023157"/>
    </source>
</evidence>
<feature type="active site" evidence="10">
    <location>
        <position position="351"/>
    </location>
</feature>
<proteinExistence type="predicted"/>
<dbReference type="Pfam" id="PF13688">
    <property type="entry name" value="Reprolysin_5"/>
    <property type="match status" value="1"/>
</dbReference>
<dbReference type="InterPro" id="IPR045371">
    <property type="entry name" value="ADAMTS_CR_3"/>
</dbReference>
<evidence type="ECO:0000256" key="6">
    <source>
        <dbReference type="ARBA" id="ARBA00022833"/>
    </source>
</evidence>
<evidence type="ECO:0000256" key="9">
    <source>
        <dbReference type="ARBA" id="ARBA00023180"/>
    </source>
</evidence>
<dbReference type="PROSITE" id="PS50215">
    <property type="entry name" value="ADAM_MEPRO"/>
    <property type="match status" value="1"/>
</dbReference>
<protein>
    <submittedName>
        <fullName evidence="14">A disintegrin and metalloproteinase with thrombospondin motifs 4-like</fullName>
    </submittedName>
</protein>
<dbReference type="KEGG" id="cvn:111099185"/>
<evidence type="ECO:0000256" key="3">
    <source>
        <dbReference type="ARBA" id="ARBA00022670"/>
    </source>
</evidence>
<keyword evidence="8" id="KW-1015">Disulfide bond</keyword>
<comment type="subcellular location">
    <subcellularLocation>
        <location evidence="1">Secreted</location>
    </subcellularLocation>
</comment>
<dbReference type="OrthoDB" id="6040087at2759"/>
<dbReference type="InterPro" id="IPR024079">
    <property type="entry name" value="MetalloPept_cat_dom_sf"/>
</dbReference>
<keyword evidence="11" id="KW-0732">Signal</keyword>
<dbReference type="SUPFAM" id="SSF55486">
    <property type="entry name" value="Metalloproteases ('zincins'), catalytic domain"/>
    <property type="match status" value="1"/>
</dbReference>
<dbReference type="GO" id="GO:0046872">
    <property type="term" value="F:metal ion binding"/>
    <property type="evidence" value="ECO:0007669"/>
    <property type="project" value="UniProtKB-KW"/>
</dbReference>
<accession>A0A8B8A8W8</accession>
<dbReference type="GO" id="GO:0030198">
    <property type="term" value="P:extracellular matrix organization"/>
    <property type="evidence" value="ECO:0007669"/>
    <property type="project" value="TreeGrafter"/>
</dbReference>
<dbReference type="PROSITE" id="PS50092">
    <property type="entry name" value="TSP1"/>
    <property type="match status" value="1"/>
</dbReference>
<dbReference type="GeneID" id="111099185"/>
<dbReference type="Pfam" id="PF17771">
    <property type="entry name" value="ADAMTS_CR_2"/>
    <property type="match status" value="1"/>
</dbReference>
<evidence type="ECO:0000256" key="10">
    <source>
        <dbReference type="PROSITE-ProRule" id="PRU00276"/>
    </source>
</evidence>
<dbReference type="Pfam" id="PF19236">
    <property type="entry name" value="ADAMTS_CR_3"/>
    <property type="match status" value="1"/>
</dbReference>
<dbReference type="PROSITE" id="PS00022">
    <property type="entry name" value="EGF_1"/>
    <property type="match status" value="1"/>
</dbReference>
<dbReference type="Proteomes" id="UP000694844">
    <property type="component" value="Chromosome 5"/>
</dbReference>
<feature type="chain" id="PRO_5034131833" evidence="11">
    <location>
        <begin position="23"/>
        <end position="892"/>
    </location>
</feature>
<keyword evidence="4 10" id="KW-0479">Metal-binding</keyword>
<dbReference type="PANTHER" id="PTHR13723">
    <property type="entry name" value="ADAMTS A DISINTEGRIN AND METALLOPROTEASE WITH THROMBOSPONDIN MOTIFS PROTEASE"/>
    <property type="match status" value="1"/>
</dbReference>
<organism evidence="13 14">
    <name type="scientific">Crassostrea virginica</name>
    <name type="common">Eastern oyster</name>
    <dbReference type="NCBI Taxonomy" id="6565"/>
    <lineage>
        <taxon>Eukaryota</taxon>
        <taxon>Metazoa</taxon>
        <taxon>Spiralia</taxon>
        <taxon>Lophotrochozoa</taxon>
        <taxon>Mollusca</taxon>
        <taxon>Bivalvia</taxon>
        <taxon>Autobranchia</taxon>
        <taxon>Pteriomorphia</taxon>
        <taxon>Ostreida</taxon>
        <taxon>Ostreoidea</taxon>
        <taxon>Ostreidae</taxon>
        <taxon>Crassostrea</taxon>
    </lineage>
</organism>
<dbReference type="GO" id="GO:0031012">
    <property type="term" value="C:extracellular matrix"/>
    <property type="evidence" value="ECO:0007669"/>
    <property type="project" value="TreeGrafter"/>
</dbReference>
<dbReference type="InterPro" id="IPR041645">
    <property type="entry name" value="ADAMTS_CR_2"/>
</dbReference>
<keyword evidence="3" id="KW-0645">Protease</keyword>
<evidence type="ECO:0000256" key="7">
    <source>
        <dbReference type="ARBA" id="ARBA00023049"/>
    </source>
</evidence>
<dbReference type="SUPFAM" id="SSF82895">
    <property type="entry name" value="TSP-1 type 1 repeat"/>
    <property type="match status" value="1"/>
</dbReference>
<dbReference type="Gene3D" id="3.40.1620.60">
    <property type="match status" value="1"/>
</dbReference>
<dbReference type="Gene3D" id="2.60.120.830">
    <property type="match status" value="1"/>
</dbReference>
<feature type="binding site" evidence="10">
    <location>
        <position position="360"/>
    </location>
    <ligand>
        <name>Zn(2+)</name>
        <dbReference type="ChEBI" id="CHEBI:29105"/>
        <note>catalytic</note>
    </ligand>
</feature>
<sequence length="892" mass="98908">MPFALLLVLVLTLCCNIQEVHSSRNPHESIIRSLFDNSIDNFEAYDVSTLKHSFHDESKRFNVRNIRSGSLASYLNFGAFGQNFRMKVFRPRPILHPQARIEVINRFHTKQWGGALPDCFLAGHMTSHRGTVSLSHCGGMKGQISTDNENYHIKEVPKALKRHLNLPEDETVLAVAKSKSPRNAIINNDDKVSILNNYVDSLVTAPRRSISPRPVTVELAVYTDSKYTERFPSTNLQKRIELMILKYNGVQMEWSRSNVLGYNVHIQIKYIGFLETNPSFYNMSTVISQSLSTFCDGMKNNPIPYDLIFLHTGVNTDVVGRAFQSSACNRYFRCAVESSGSILEYKSTAHEIGHSLGMYHDNIRGCNGSDVGLMGGYGAGWSSCSVTDLDVFLQSSKASCLFEENVATRGNVHYPPLKPKLIGQEYSLDDVCETLYGPNFQFRRFPYLGNCEQYSCTNLNEGPLFGQMFTQWKEIPGSYCGDGKVCFNQKCVTFAEARLSPGVVRRGGWGPWTGWYSCSRTCGGGLTYRRRQCNNPSPLNYEGCDGGRDEGYEARTCNEQPCPGDSADVNALIKQRASETCSRLLSIGALNSSLYTAVGSLYNSHAHGKCEVACAPVSGYQTPSFTRFGLMPQGTPCPSVLNQWDQKDWPRRQGYSARCLDGYCQLFGCDGLMNGGTFDGCGVCNGDDSSCDVIEGTFTELSTRGSRKVIAELPVGAYNIQFSFNYGAMKQNYLEVYTKDGAVVLASLIGSSWIFDTGSNPVTFAGAYWHYFFHDQYLYTKGPLTEPAIIKVFQNKEFNNTGIHYIYSLPKSVRSCHGHCLNGGTFNTRLCACDCPTGFYGNDCTSTCNTFCYNGATVDQSTCACQCKAHQTGSSNCKCDSGYTGINCTTHK</sequence>
<gene>
    <name evidence="14" type="primary">LOC111099185</name>
</gene>
<dbReference type="Gene3D" id="3.40.390.10">
    <property type="entry name" value="Collagenase (Catalytic Domain)"/>
    <property type="match status" value="1"/>
</dbReference>
<dbReference type="GO" id="GO:0006508">
    <property type="term" value="P:proteolysis"/>
    <property type="evidence" value="ECO:0007669"/>
    <property type="project" value="UniProtKB-KW"/>
</dbReference>
<feature type="binding site" evidence="10">
    <location>
        <position position="354"/>
    </location>
    <ligand>
        <name>Zn(2+)</name>
        <dbReference type="ChEBI" id="CHEBI:29105"/>
        <note>catalytic</note>
    </ligand>
</feature>
<keyword evidence="6 10" id="KW-0862">Zinc</keyword>
<reference evidence="14" key="1">
    <citation type="submission" date="2025-08" db="UniProtKB">
        <authorList>
            <consortium name="RefSeq"/>
        </authorList>
    </citation>
    <scope>IDENTIFICATION</scope>
    <source>
        <tissue evidence="14">Whole sample</tissue>
    </source>
</reference>